<dbReference type="PANTHER" id="PTHR35179:SF1">
    <property type="entry name" value="INTEGRAL MEMBRANE PROTEIN"/>
    <property type="match status" value="1"/>
</dbReference>
<feature type="compositionally biased region" description="Polar residues" evidence="1">
    <location>
        <begin position="23"/>
        <end position="34"/>
    </location>
</feature>
<dbReference type="AlphaFoldDB" id="A0A0B4EAS1"/>
<evidence type="ECO:0000313" key="2">
    <source>
        <dbReference type="EMBL" id="KID59355.1"/>
    </source>
</evidence>
<comment type="caution">
    <text evidence="2">The sequence shown here is derived from an EMBL/GenBank/DDBJ whole genome shotgun (WGS) entry which is preliminary data.</text>
</comment>
<organism evidence="2 3">
    <name type="scientific">Metarhizium anisopliae (strain ARSEF 549)</name>
    <dbReference type="NCBI Taxonomy" id="3151832"/>
    <lineage>
        <taxon>Eukaryota</taxon>
        <taxon>Fungi</taxon>
        <taxon>Dikarya</taxon>
        <taxon>Ascomycota</taxon>
        <taxon>Pezizomycotina</taxon>
        <taxon>Sordariomycetes</taxon>
        <taxon>Hypocreomycetidae</taxon>
        <taxon>Hypocreales</taxon>
        <taxon>Clavicipitaceae</taxon>
        <taxon>Metarhizium</taxon>
    </lineage>
</organism>
<evidence type="ECO:0000313" key="3">
    <source>
        <dbReference type="Proteomes" id="UP000031186"/>
    </source>
</evidence>
<gene>
    <name evidence="2" type="ORF">MAN_10767</name>
</gene>
<keyword evidence="3" id="KW-1185">Reference proteome</keyword>
<reference evidence="2 3" key="1">
    <citation type="journal article" date="2014" name="Proc. Natl. Acad. Sci. U.S.A.">
        <title>Trajectory and genomic determinants of fungal-pathogen speciation and host adaptation.</title>
        <authorList>
            <person name="Hu X."/>
            <person name="Xiao G."/>
            <person name="Zheng P."/>
            <person name="Shang Y."/>
            <person name="Su Y."/>
            <person name="Zhang X."/>
            <person name="Liu X."/>
            <person name="Zhan S."/>
            <person name="St Leger R.J."/>
            <person name="Wang C."/>
        </authorList>
    </citation>
    <scope>NUCLEOTIDE SEQUENCE [LARGE SCALE GENOMIC DNA]</scope>
    <source>
        <strain evidence="2 3">ARSEF 549</strain>
    </source>
</reference>
<dbReference type="HOGENOM" id="CLU_030046_0_0_1"/>
<dbReference type="EMBL" id="AZNF01000030">
    <property type="protein sequence ID" value="KID59355.1"/>
    <property type="molecule type" value="Genomic_DNA"/>
</dbReference>
<dbReference type="PANTHER" id="PTHR35179">
    <property type="entry name" value="PROTEIN CBG02620"/>
    <property type="match status" value="1"/>
</dbReference>
<evidence type="ECO:0000256" key="1">
    <source>
        <dbReference type="SAM" id="MobiDB-lite"/>
    </source>
</evidence>
<dbReference type="OrthoDB" id="420564at2759"/>
<dbReference type="VEuPathDB" id="FungiDB:MAN_10767"/>
<feature type="region of interest" description="Disordered" evidence="1">
    <location>
        <begin position="18"/>
        <end position="38"/>
    </location>
</feature>
<sequence>MAKCVCGRQFSSNDALIQHQDAKSQNGKSCSDGSAPSKRLPWSERWLWHNARGRDEPISIVQSHALEASSMAVSSTVESELICTYNWQECDEARIYVPGCAPRWRNNTLPITLREDKGSYFVHQNAARIPKYAFEPVFRASALLNPGFRFDNVDIVANRNSLRKLFDFCGGRVNSNFKVNLSIVKNTLFIERCEMSARELIRGSNRSGWGHNFEKAFTSFPSGADDSSGHHRVLCYSIGDLRCAVRFEVDACYDMDNAESNQVDSLLLQINALSLTESSTDRSCPPAMMPQSTAAELKSAQKPKSVGIYLPQLWFGRTPWLIIGYHTKGTFHSVKVTHTVPLFQNWEKYHQSELRRMVTLLHALRGAVRRNNGRNCTAVCEKTSNAKVIKIFQSTDRKRALPEELIGQFWASTC</sequence>
<protein>
    <submittedName>
        <fullName evidence="2">Geranylgeranyl pyrophosphate synthetase</fullName>
    </submittedName>
</protein>
<dbReference type="Proteomes" id="UP000031186">
    <property type="component" value="Unassembled WGS sequence"/>
</dbReference>
<name>A0A0B4EAS1_METAF</name>
<feature type="non-terminal residue" evidence="2">
    <location>
        <position position="1"/>
    </location>
</feature>
<accession>A0A0B4EAS1</accession>
<proteinExistence type="predicted"/>